<dbReference type="PROSITE" id="PS51671">
    <property type="entry name" value="ACT"/>
    <property type="match status" value="3"/>
</dbReference>
<dbReference type="GO" id="GO:0016597">
    <property type="term" value="F:amino acid binding"/>
    <property type="evidence" value="ECO:0007669"/>
    <property type="project" value="UniProtKB-UniRule"/>
</dbReference>
<sequence length="430" mass="48196">MDDDDEYAKLIRKMNPPSVIIDNDACDDATVIQVNSVNANGILLEVVRVLIDLNLIITKAYISSDGKWFMDVFNVTDRNGNKLRDKKIISYIQTSLESEACLSSLRKSSVGVKPSNGYTSIELMGTDRPGLLSEICTALTDFKCNVVKAELWTHNTRVASVVHVTDESTRSAIEDPERLSTIKELLHDVLKGGDDSRRAKMTVSTGGTHTERRLHQMMYDDRDYEGVGLVEEGVKKSRPQVSVMDCKEKNYTIFVLRCKDRSKLLFDTICTLTDMQYVVFHGTVDTGNGEAYHEYCIRHIDGHRVKTEAERDRLVQCLEAAIQRRASEGLELELRTGDRVGLLSDITRIFRENGLCVTRAEISTQGSKAVDTFYVSEMSGSPVDAKTIDSIRRQIGRMVLRVKQGPFPSKPSEATSAIASLLRNFLKGRR</sequence>
<dbReference type="Pfam" id="PF24914">
    <property type="entry name" value="ACR10_N"/>
    <property type="match status" value="1"/>
</dbReference>
<keyword evidence="4" id="KW-1185">Reference proteome</keyword>
<dbReference type="Pfam" id="PF01842">
    <property type="entry name" value="ACT"/>
    <property type="match status" value="1"/>
</dbReference>
<keyword evidence="1 2" id="KW-0677">Repeat</keyword>
<evidence type="ECO:0000313" key="4">
    <source>
        <dbReference type="Proteomes" id="UP000504607"/>
    </source>
</evidence>
<dbReference type="Gene3D" id="3.30.70.260">
    <property type="match status" value="1"/>
</dbReference>
<dbReference type="PANTHER" id="PTHR31096:SF55">
    <property type="entry name" value="ACT DOMAIN-CONTAINING PROTEIN ACR6"/>
    <property type="match status" value="1"/>
</dbReference>
<feature type="domain" description="ACT" evidence="3">
    <location>
        <begin position="331"/>
        <end position="409"/>
    </location>
</feature>
<dbReference type="Proteomes" id="UP000504607">
    <property type="component" value="Chromosome 8"/>
</dbReference>
<feature type="domain" description="ACT" evidence="3">
    <location>
        <begin position="31"/>
        <end position="110"/>
    </location>
</feature>
<dbReference type="InterPro" id="IPR045865">
    <property type="entry name" value="ACT-like_dom_sf"/>
</dbReference>
<organism evidence="4 5">
    <name type="scientific">Elaeis guineensis var. tenera</name>
    <name type="common">Oil palm</name>
    <dbReference type="NCBI Taxonomy" id="51953"/>
    <lineage>
        <taxon>Eukaryota</taxon>
        <taxon>Viridiplantae</taxon>
        <taxon>Streptophyta</taxon>
        <taxon>Embryophyta</taxon>
        <taxon>Tracheophyta</taxon>
        <taxon>Spermatophyta</taxon>
        <taxon>Magnoliopsida</taxon>
        <taxon>Liliopsida</taxon>
        <taxon>Arecaceae</taxon>
        <taxon>Arecoideae</taxon>
        <taxon>Cocoseae</taxon>
        <taxon>Elaeidinae</taxon>
        <taxon>Elaeis</taxon>
    </lineage>
</organism>
<dbReference type="InterPro" id="IPR002912">
    <property type="entry name" value="ACT_dom"/>
</dbReference>
<dbReference type="KEGG" id="egu:105049725"/>
<dbReference type="AlphaFoldDB" id="A0A8N4IFB8"/>
<dbReference type="InterPro" id="IPR056816">
    <property type="entry name" value="ACR2/9/10_N"/>
</dbReference>
<dbReference type="SUPFAM" id="SSF55021">
    <property type="entry name" value="ACT-like"/>
    <property type="match status" value="3"/>
</dbReference>
<dbReference type="PANTHER" id="PTHR31096">
    <property type="entry name" value="ACT DOMAIN-CONTAINING PROTEIN ACR4-RELATED"/>
    <property type="match status" value="1"/>
</dbReference>
<dbReference type="OrthoDB" id="749400at2759"/>
<name>A0A8N4IFB8_ELAGV</name>
<comment type="function">
    <text evidence="2">Binds amino acids.</text>
</comment>
<evidence type="ECO:0000313" key="5">
    <source>
        <dbReference type="RefSeq" id="XP_029122205.1"/>
    </source>
</evidence>
<evidence type="ECO:0000259" key="3">
    <source>
        <dbReference type="PROSITE" id="PS51671"/>
    </source>
</evidence>
<accession>A0A8N4IFB8</accession>
<evidence type="ECO:0000256" key="2">
    <source>
        <dbReference type="RuleBase" id="RU369043"/>
    </source>
</evidence>
<gene>
    <name evidence="5" type="primary">LOC105049725</name>
</gene>
<dbReference type="CDD" id="cd04897">
    <property type="entry name" value="ACT_ACR_3"/>
    <property type="match status" value="1"/>
</dbReference>
<dbReference type="InterPro" id="IPR040217">
    <property type="entry name" value="ACR1-12"/>
</dbReference>
<evidence type="ECO:0000256" key="1">
    <source>
        <dbReference type="ARBA" id="ARBA00022737"/>
    </source>
</evidence>
<proteinExistence type="predicted"/>
<reference evidence="5" key="1">
    <citation type="submission" date="2025-08" db="UniProtKB">
        <authorList>
            <consortium name="RefSeq"/>
        </authorList>
    </citation>
    <scope>IDENTIFICATION</scope>
</reference>
<dbReference type="RefSeq" id="XP_029122205.1">
    <property type="nucleotide sequence ID" value="XM_029266372.1"/>
</dbReference>
<protein>
    <recommendedName>
        <fullName evidence="2">ACT domain-containing protein ACR</fullName>
    </recommendedName>
    <alternativeName>
        <fullName evidence="2">Protein ACT DOMAIN REPEATS</fullName>
    </alternativeName>
</protein>
<feature type="domain" description="ACT" evidence="3">
    <location>
        <begin position="120"/>
        <end position="201"/>
    </location>
</feature>